<accession>A0A6A5RCV7</accession>
<gene>
    <name evidence="2" type="ORF">M421DRAFT_309322</name>
</gene>
<name>A0A6A5RCV7_9PLEO</name>
<organism evidence="2 3">
    <name type="scientific">Didymella exigua CBS 183.55</name>
    <dbReference type="NCBI Taxonomy" id="1150837"/>
    <lineage>
        <taxon>Eukaryota</taxon>
        <taxon>Fungi</taxon>
        <taxon>Dikarya</taxon>
        <taxon>Ascomycota</taxon>
        <taxon>Pezizomycotina</taxon>
        <taxon>Dothideomycetes</taxon>
        <taxon>Pleosporomycetidae</taxon>
        <taxon>Pleosporales</taxon>
        <taxon>Pleosporineae</taxon>
        <taxon>Didymellaceae</taxon>
        <taxon>Didymella</taxon>
    </lineage>
</organism>
<protein>
    <submittedName>
        <fullName evidence="2">Uncharacterized protein</fullName>
    </submittedName>
</protein>
<dbReference type="RefSeq" id="XP_033443840.1">
    <property type="nucleotide sequence ID" value="XM_033589191.1"/>
</dbReference>
<evidence type="ECO:0000256" key="1">
    <source>
        <dbReference type="SAM" id="MobiDB-lite"/>
    </source>
</evidence>
<reference evidence="2" key="1">
    <citation type="journal article" date="2020" name="Stud. Mycol.">
        <title>101 Dothideomycetes genomes: a test case for predicting lifestyles and emergence of pathogens.</title>
        <authorList>
            <person name="Haridas S."/>
            <person name="Albert R."/>
            <person name="Binder M."/>
            <person name="Bloem J."/>
            <person name="Labutti K."/>
            <person name="Salamov A."/>
            <person name="Andreopoulos B."/>
            <person name="Baker S."/>
            <person name="Barry K."/>
            <person name="Bills G."/>
            <person name="Bluhm B."/>
            <person name="Cannon C."/>
            <person name="Castanera R."/>
            <person name="Culley D."/>
            <person name="Daum C."/>
            <person name="Ezra D."/>
            <person name="Gonzalez J."/>
            <person name="Henrissat B."/>
            <person name="Kuo A."/>
            <person name="Liang C."/>
            <person name="Lipzen A."/>
            <person name="Lutzoni F."/>
            <person name="Magnuson J."/>
            <person name="Mondo S."/>
            <person name="Nolan M."/>
            <person name="Ohm R."/>
            <person name="Pangilinan J."/>
            <person name="Park H.-J."/>
            <person name="Ramirez L."/>
            <person name="Alfaro M."/>
            <person name="Sun H."/>
            <person name="Tritt A."/>
            <person name="Yoshinaga Y."/>
            <person name="Zwiers L.-H."/>
            <person name="Turgeon B."/>
            <person name="Goodwin S."/>
            <person name="Spatafora J."/>
            <person name="Crous P."/>
            <person name="Grigoriev I."/>
        </authorList>
    </citation>
    <scope>NUCLEOTIDE SEQUENCE</scope>
    <source>
        <strain evidence="2">CBS 183.55</strain>
    </source>
</reference>
<dbReference type="Proteomes" id="UP000800082">
    <property type="component" value="Unassembled WGS sequence"/>
</dbReference>
<dbReference type="AlphaFoldDB" id="A0A6A5RCV7"/>
<dbReference type="GeneID" id="54346838"/>
<sequence>MGAAAAEDAGFNTIVHVAHACASDSTSSFNNYSNYSNHVPVQPQRRIRVLPCTRVAVPTALSGLHCKRPPVIQRALQRLRPASSPEHASCWTPSAGRSSIVAAPISHQITKTLPVHAPARCAHRVPDPRPNRCSLARAHSAAHRNLTGSTERPKSQARSACWSAATSPRAATQPADFGSPHCRPAALLHCRHAAIGSSCTAHRPSTPRR</sequence>
<evidence type="ECO:0000313" key="2">
    <source>
        <dbReference type="EMBL" id="KAF1923587.1"/>
    </source>
</evidence>
<feature type="region of interest" description="Disordered" evidence="1">
    <location>
        <begin position="137"/>
        <end position="176"/>
    </location>
</feature>
<keyword evidence="3" id="KW-1185">Reference proteome</keyword>
<evidence type="ECO:0000313" key="3">
    <source>
        <dbReference type="Proteomes" id="UP000800082"/>
    </source>
</evidence>
<proteinExistence type="predicted"/>
<dbReference type="EMBL" id="ML979003">
    <property type="protein sequence ID" value="KAF1923587.1"/>
    <property type="molecule type" value="Genomic_DNA"/>
</dbReference>